<name>A0A9Q1IF74_SYNKA</name>
<comment type="caution">
    <text evidence="1">The sequence shown here is derived from an EMBL/GenBank/DDBJ whole genome shotgun (WGS) entry which is preliminary data.</text>
</comment>
<accession>A0A9Q1IF74</accession>
<dbReference type="Proteomes" id="UP001152622">
    <property type="component" value="Chromosome 17"/>
</dbReference>
<proteinExistence type="predicted"/>
<sequence>MAGFPWGFDTVFQWKREASIPVEKRNSALLHRLPSDGGNNGAFVCHGHAGWPQVRVGSRDVERWDRGAAGGKRRDADFQQVPHNALLHEGRGTGCAFLKRGRLL</sequence>
<organism evidence="1 2">
    <name type="scientific">Synaphobranchus kaupii</name>
    <name type="common">Kaup's arrowtooth eel</name>
    <dbReference type="NCBI Taxonomy" id="118154"/>
    <lineage>
        <taxon>Eukaryota</taxon>
        <taxon>Metazoa</taxon>
        <taxon>Chordata</taxon>
        <taxon>Craniata</taxon>
        <taxon>Vertebrata</taxon>
        <taxon>Euteleostomi</taxon>
        <taxon>Actinopterygii</taxon>
        <taxon>Neopterygii</taxon>
        <taxon>Teleostei</taxon>
        <taxon>Anguilliformes</taxon>
        <taxon>Synaphobranchidae</taxon>
        <taxon>Synaphobranchus</taxon>
    </lineage>
</organism>
<protein>
    <submittedName>
        <fullName evidence="1">Uncharacterized protein</fullName>
    </submittedName>
</protein>
<evidence type="ECO:0000313" key="2">
    <source>
        <dbReference type="Proteomes" id="UP001152622"/>
    </source>
</evidence>
<evidence type="ECO:0000313" key="1">
    <source>
        <dbReference type="EMBL" id="KAJ8339598.1"/>
    </source>
</evidence>
<keyword evidence="2" id="KW-1185">Reference proteome</keyword>
<reference evidence="1" key="1">
    <citation type="journal article" date="2023" name="Science">
        <title>Genome structures resolve the early diversification of teleost fishes.</title>
        <authorList>
            <person name="Parey E."/>
            <person name="Louis A."/>
            <person name="Montfort J."/>
            <person name="Bouchez O."/>
            <person name="Roques C."/>
            <person name="Iampietro C."/>
            <person name="Lluch J."/>
            <person name="Castinel A."/>
            <person name="Donnadieu C."/>
            <person name="Desvignes T."/>
            <person name="Floi Bucao C."/>
            <person name="Jouanno E."/>
            <person name="Wen M."/>
            <person name="Mejri S."/>
            <person name="Dirks R."/>
            <person name="Jansen H."/>
            <person name="Henkel C."/>
            <person name="Chen W.J."/>
            <person name="Zahm M."/>
            <person name="Cabau C."/>
            <person name="Klopp C."/>
            <person name="Thompson A.W."/>
            <person name="Robinson-Rechavi M."/>
            <person name="Braasch I."/>
            <person name="Lecointre G."/>
            <person name="Bobe J."/>
            <person name="Postlethwait J.H."/>
            <person name="Berthelot C."/>
            <person name="Roest Crollius H."/>
            <person name="Guiguen Y."/>
        </authorList>
    </citation>
    <scope>NUCLEOTIDE SEQUENCE</scope>
    <source>
        <strain evidence="1">WJC10195</strain>
    </source>
</reference>
<dbReference type="EMBL" id="JAINUF010000017">
    <property type="protein sequence ID" value="KAJ8339598.1"/>
    <property type="molecule type" value="Genomic_DNA"/>
</dbReference>
<dbReference type="AlphaFoldDB" id="A0A9Q1IF74"/>
<gene>
    <name evidence="1" type="ORF">SKAU_G00363840</name>
</gene>